<keyword evidence="1" id="KW-1133">Transmembrane helix</keyword>
<dbReference type="EMBL" id="DSGB01000002">
    <property type="protein sequence ID" value="HER95186.1"/>
    <property type="molecule type" value="Genomic_DNA"/>
</dbReference>
<protein>
    <submittedName>
        <fullName evidence="2">Uncharacterized protein</fullName>
    </submittedName>
</protein>
<keyword evidence="1" id="KW-0812">Transmembrane</keyword>
<proteinExistence type="predicted"/>
<keyword evidence="1" id="KW-0472">Membrane</keyword>
<reference evidence="2" key="1">
    <citation type="journal article" date="2020" name="mSystems">
        <title>Genome- and Community-Level Interaction Insights into Carbon Utilization and Element Cycling Functions of Hydrothermarchaeota in Hydrothermal Sediment.</title>
        <authorList>
            <person name="Zhou Z."/>
            <person name="Liu Y."/>
            <person name="Xu W."/>
            <person name="Pan J."/>
            <person name="Luo Z.H."/>
            <person name="Li M."/>
        </authorList>
    </citation>
    <scope>NUCLEOTIDE SEQUENCE [LARGE SCALE GENOMIC DNA]</scope>
    <source>
        <strain evidence="2">SpSt-143</strain>
    </source>
</reference>
<name>A0A7V2AYV9_RHOMR</name>
<dbReference type="AlphaFoldDB" id="A0A7V2AYV9"/>
<evidence type="ECO:0000256" key="1">
    <source>
        <dbReference type="SAM" id="Phobius"/>
    </source>
</evidence>
<gene>
    <name evidence="2" type="ORF">ENO59_01490</name>
</gene>
<accession>A0A7V2AYV9</accession>
<organism evidence="2">
    <name type="scientific">Rhodothermus marinus</name>
    <name type="common">Rhodothermus obamensis</name>
    <dbReference type="NCBI Taxonomy" id="29549"/>
    <lineage>
        <taxon>Bacteria</taxon>
        <taxon>Pseudomonadati</taxon>
        <taxon>Rhodothermota</taxon>
        <taxon>Rhodothermia</taxon>
        <taxon>Rhodothermales</taxon>
        <taxon>Rhodothermaceae</taxon>
        <taxon>Rhodothermus</taxon>
    </lineage>
</organism>
<feature type="transmembrane region" description="Helical" evidence="1">
    <location>
        <begin position="9"/>
        <end position="32"/>
    </location>
</feature>
<sequence length="59" mass="6512">MGREITPAWLWIALVLTFLLMVAFFVFLAYVLGPAARLDTSADVLSLQRFSLGLPQAVT</sequence>
<evidence type="ECO:0000313" key="2">
    <source>
        <dbReference type="EMBL" id="HER95186.1"/>
    </source>
</evidence>
<comment type="caution">
    <text evidence="2">The sequence shown here is derived from an EMBL/GenBank/DDBJ whole genome shotgun (WGS) entry which is preliminary data.</text>
</comment>